<keyword evidence="2 3" id="KW-0378">Hydrolase</keyword>
<evidence type="ECO:0000313" key="6">
    <source>
        <dbReference type="Proteomes" id="UP000799324"/>
    </source>
</evidence>
<comment type="similarity">
    <text evidence="1 3">Belongs to the type-B carboxylesterase/lipase family.</text>
</comment>
<dbReference type="EMBL" id="MU004420">
    <property type="protein sequence ID" value="KAF2651659.1"/>
    <property type="molecule type" value="Genomic_DNA"/>
</dbReference>
<evidence type="ECO:0000256" key="3">
    <source>
        <dbReference type="RuleBase" id="RU361235"/>
    </source>
</evidence>
<gene>
    <name evidence="5" type="ORF">K491DRAFT_665147</name>
</gene>
<evidence type="ECO:0000259" key="4">
    <source>
        <dbReference type="Pfam" id="PF00135"/>
    </source>
</evidence>
<evidence type="ECO:0000256" key="1">
    <source>
        <dbReference type="ARBA" id="ARBA00005964"/>
    </source>
</evidence>
<feature type="chain" id="PRO_5025715693" description="Carboxylic ester hydrolase" evidence="3">
    <location>
        <begin position="21"/>
        <end position="570"/>
    </location>
</feature>
<dbReference type="InterPro" id="IPR029058">
    <property type="entry name" value="AB_hydrolase_fold"/>
</dbReference>
<dbReference type="InterPro" id="IPR050309">
    <property type="entry name" value="Type-B_Carboxylest/Lipase"/>
</dbReference>
<organism evidence="5 6">
    <name type="scientific">Lophiostoma macrostomum CBS 122681</name>
    <dbReference type="NCBI Taxonomy" id="1314788"/>
    <lineage>
        <taxon>Eukaryota</taxon>
        <taxon>Fungi</taxon>
        <taxon>Dikarya</taxon>
        <taxon>Ascomycota</taxon>
        <taxon>Pezizomycotina</taxon>
        <taxon>Dothideomycetes</taxon>
        <taxon>Pleosporomycetidae</taxon>
        <taxon>Pleosporales</taxon>
        <taxon>Lophiostomataceae</taxon>
        <taxon>Lophiostoma</taxon>
    </lineage>
</organism>
<dbReference type="Proteomes" id="UP000799324">
    <property type="component" value="Unassembled WGS sequence"/>
</dbReference>
<dbReference type="PROSITE" id="PS00122">
    <property type="entry name" value="CARBOXYLESTERASE_B_1"/>
    <property type="match status" value="1"/>
</dbReference>
<dbReference type="Gene3D" id="3.40.50.1820">
    <property type="entry name" value="alpha/beta hydrolase"/>
    <property type="match status" value="1"/>
</dbReference>
<name>A0A6A6SVE3_9PLEO</name>
<reference evidence="5" key="1">
    <citation type="journal article" date="2020" name="Stud. Mycol.">
        <title>101 Dothideomycetes genomes: a test case for predicting lifestyles and emergence of pathogens.</title>
        <authorList>
            <person name="Haridas S."/>
            <person name="Albert R."/>
            <person name="Binder M."/>
            <person name="Bloem J."/>
            <person name="Labutti K."/>
            <person name="Salamov A."/>
            <person name="Andreopoulos B."/>
            <person name="Baker S."/>
            <person name="Barry K."/>
            <person name="Bills G."/>
            <person name="Bluhm B."/>
            <person name="Cannon C."/>
            <person name="Castanera R."/>
            <person name="Culley D."/>
            <person name="Daum C."/>
            <person name="Ezra D."/>
            <person name="Gonzalez J."/>
            <person name="Henrissat B."/>
            <person name="Kuo A."/>
            <person name="Liang C."/>
            <person name="Lipzen A."/>
            <person name="Lutzoni F."/>
            <person name="Magnuson J."/>
            <person name="Mondo S."/>
            <person name="Nolan M."/>
            <person name="Ohm R."/>
            <person name="Pangilinan J."/>
            <person name="Park H.-J."/>
            <person name="Ramirez L."/>
            <person name="Alfaro M."/>
            <person name="Sun H."/>
            <person name="Tritt A."/>
            <person name="Yoshinaga Y."/>
            <person name="Zwiers L.-H."/>
            <person name="Turgeon B."/>
            <person name="Goodwin S."/>
            <person name="Spatafora J."/>
            <person name="Crous P."/>
            <person name="Grigoriev I."/>
        </authorList>
    </citation>
    <scope>NUCLEOTIDE SEQUENCE</scope>
    <source>
        <strain evidence="5">CBS 122681</strain>
    </source>
</reference>
<keyword evidence="6" id="KW-1185">Reference proteome</keyword>
<accession>A0A6A6SVE3</accession>
<dbReference type="InterPro" id="IPR019826">
    <property type="entry name" value="Carboxylesterase_B_AS"/>
</dbReference>
<dbReference type="OrthoDB" id="408631at2759"/>
<dbReference type="GO" id="GO:0016787">
    <property type="term" value="F:hydrolase activity"/>
    <property type="evidence" value="ECO:0007669"/>
    <property type="project" value="UniProtKB-KW"/>
</dbReference>
<feature type="domain" description="Carboxylesterase type B" evidence="4">
    <location>
        <begin position="41"/>
        <end position="515"/>
    </location>
</feature>
<dbReference type="SUPFAM" id="SSF53474">
    <property type="entry name" value="alpha/beta-Hydrolases"/>
    <property type="match status" value="1"/>
</dbReference>
<keyword evidence="3" id="KW-0732">Signal</keyword>
<sequence>MCSMKKTVAICPLLFVGAYASRLASNLTVDLGYSIYKGVYNETTGLGVWKGIRYAAAPIGDLRWRAPQPPIVSRNVTSATTFASNCPGTYPSWPNAPSFPGNEDCLFLNVYSPPVNNRSELPVLVWIHGGGYGYGDGTQDLSEIINANDQGFVGVTIQYRLNAFGFLSSKDLVEDGVANAGLLDSAFALKWVQKHIGKFGGDPKRVTISGQSAGAGTVSLLSIAEGGSLSEVLFAKGIYASPYHPAQYDFDDPEPTGRYYDLASTVGCGSSGSVLECLRSKDTETIFEAAINVTANATYGVFPFQPVTDYKFITSRLSDALESGQVGSQNALVGNNADESPYFVPYGISTLENLTDWLHLEFPRFSDADIEAVLAAYPSPDTPDDPTAPKYATSGNGYPTAINVSSVATGHQQRAYDIYSEIVMDCPSYWINDAHKPNKSYHYQYSVPFAIHGADIPAYFGPITPNQSPEFSTVFKSIWGNFIKRGNPSIASESALAHWPEWVAGDRSKLVNLNETGGVPYEMPSLWGNVTQYTEPGLENDFSIANAYTWEGGRGARCEFWKSVASKIPI</sequence>
<dbReference type="EC" id="3.1.1.-" evidence="3"/>
<dbReference type="InterPro" id="IPR019819">
    <property type="entry name" value="Carboxylesterase_B_CS"/>
</dbReference>
<dbReference type="Pfam" id="PF00135">
    <property type="entry name" value="COesterase"/>
    <property type="match status" value="1"/>
</dbReference>
<feature type="signal peptide" evidence="3">
    <location>
        <begin position="1"/>
        <end position="20"/>
    </location>
</feature>
<dbReference type="InterPro" id="IPR002018">
    <property type="entry name" value="CarbesteraseB"/>
</dbReference>
<dbReference type="PROSITE" id="PS00941">
    <property type="entry name" value="CARBOXYLESTERASE_B_2"/>
    <property type="match status" value="1"/>
</dbReference>
<evidence type="ECO:0000313" key="5">
    <source>
        <dbReference type="EMBL" id="KAF2651659.1"/>
    </source>
</evidence>
<dbReference type="AlphaFoldDB" id="A0A6A6SVE3"/>
<dbReference type="PANTHER" id="PTHR11559">
    <property type="entry name" value="CARBOXYLESTERASE"/>
    <property type="match status" value="1"/>
</dbReference>
<evidence type="ECO:0000256" key="2">
    <source>
        <dbReference type="ARBA" id="ARBA00022801"/>
    </source>
</evidence>
<protein>
    <recommendedName>
        <fullName evidence="3">Carboxylic ester hydrolase</fullName>
        <ecNumber evidence="3">3.1.1.-</ecNumber>
    </recommendedName>
</protein>
<proteinExistence type="inferred from homology"/>